<dbReference type="GO" id="GO:0016020">
    <property type="term" value="C:membrane"/>
    <property type="evidence" value="ECO:0007669"/>
    <property type="project" value="UniProtKB-SubCell"/>
</dbReference>
<keyword evidence="5" id="KW-0472">Membrane</keyword>
<keyword evidence="4" id="KW-1133">Transmembrane helix</keyword>
<evidence type="ECO:0000313" key="8">
    <source>
        <dbReference type="Proteomes" id="UP001265746"/>
    </source>
</evidence>
<evidence type="ECO:0000256" key="1">
    <source>
        <dbReference type="ARBA" id="ARBA00004141"/>
    </source>
</evidence>
<evidence type="ECO:0000256" key="6">
    <source>
        <dbReference type="RuleBase" id="RU363053"/>
    </source>
</evidence>
<dbReference type="Proteomes" id="UP001265746">
    <property type="component" value="Unassembled WGS sequence"/>
</dbReference>
<comment type="caution">
    <text evidence="7">The sequence shown here is derived from an EMBL/GenBank/DDBJ whole genome shotgun (WGS) entry which is preliminary data.</text>
</comment>
<dbReference type="PANTHER" id="PTHR11266">
    <property type="entry name" value="PEROXISOMAL MEMBRANE PROTEIN 2, PXMP2 MPV17"/>
    <property type="match status" value="1"/>
</dbReference>
<organism evidence="7 8">
    <name type="scientific">Phomopsis amygdali</name>
    <name type="common">Fusicoccum amygdali</name>
    <dbReference type="NCBI Taxonomy" id="1214568"/>
    <lineage>
        <taxon>Eukaryota</taxon>
        <taxon>Fungi</taxon>
        <taxon>Dikarya</taxon>
        <taxon>Ascomycota</taxon>
        <taxon>Pezizomycotina</taxon>
        <taxon>Sordariomycetes</taxon>
        <taxon>Sordariomycetidae</taxon>
        <taxon>Diaporthales</taxon>
        <taxon>Diaporthaceae</taxon>
        <taxon>Diaporthe</taxon>
    </lineage>
</organism>
<evidence type="ECO:0000256" key="3">
    <source>
        <dbReference type="ARBA" id="ARBA00022692"/>
    </source>
</evidence>
<dbReference type="EMBL" id="JAUJFL010000010">
    <property type="protein sequence ID" value="KAK2597187.1"/>
    <property type="molecule type" value="Genomic_DNA"/>
</dbReference>
<evidence type="ECO:0000256" key="5">
    <source>
        <dbReference type="ARBA" id="ARBA00023136"/>
    </source>
</evidence>
<dbReference type="Pfam" id="PF04117">
    <property type="entry name" value="Mpv17_PMP22"/>
    <property type="match status" value="1"/>
</dbReference>
<dbReference type="InterPro" id="IPR007248">
    <property type="entry name" value="Mpv17_PMP22"/>
</dbReference>
<evidence type="ECO:0000256" key="2">
    <source>
        <dbReference type="ARBA" id="ARBA00006824"/>
    </source>
</evidence>
<dbReference type="GO" id="GO:0005739">
    <property type="term" value="C:mitochondrion"/>
    <property type="evidence" value="ECO:0007669"/>
    <property type="project" value="TreeGrafter"/>
</dbReference>
<dbReference type="PANTHER" id="PTHR11266:SF113">
    <property type="entry name" value="MEMBRANE PROTEIN, MPV17_PMP22 FAMILY, PUTATIVE (AFU_ORTHOLOGUE AFUA_1G13840)-RELATED"/>
    <property type="match status" value="1"/>
</dbReference>
<evidence type="ECO:0000313" key="7">
    <source>
        <dbReference type="EMBL" id="KAK2597187.1"/>
    </source>
</evidence>
<keyword evidence="3" id="KW-0812">Transmembrane</keyword>
<keyword evidence="8" id="KW-1185">Reference proteome</keyword>
<comment type="similarity">
    <text evidence="2 6">Belongs to the peroxisomal membrane protein PXMP2/4 family.</text>
</comment>
<evidence type="ECO:0000256" key="4">
    <source>
        <dbReference type="ARBA" id="ARBA00022989"/>
    </source>
</evidence>
<comment type="subcellular location">
    <subcellularLocation>
        <location evidence="1">Membrane</location>
        <topology evidence="1">Multi-pass membrane protein</topology>
    </subcellularLocation>
</comment>
<gene>
    <name evidence="7" type="ORF">N8I77_013048</name>
</gene>
<dbReference type="AlphaFoldDB" id="A0AAD9S547"/>
<reference evidence="7" key="1">
    <citation type="submission" date="2023-06" db="EMBL/GenBank/DDBJ databases">
        <authorList>
            <person name="Noh H."/>
        </authorList>
    </citation>
    <scope>NUCLEOTIDE SEQUENCE</scope>
    <source>
        <strain evidence="7">DUCC20226</strain>
    </source>
</reference>
<name>A0AAD9S547_PHOAM</name>
<protein>
    <submittedName>
        <fullName evidence="7">Uncharacterized protein</fullName>
    </submittedName>
</protein>
<sequence>MATRRFAFSLHPPRIPRAHLRRCVIDNPPRKFVLQGSRTKFTVTKNQTTGANLICHGKQGNETTKGGPNLRWSGETNPVARSFQAYENAGKQRPYIVQFCTSLAIWLSADILAQQIGANEYDATQTARMLLIGGAASVPMYRWFIFVSTRVQFRSGLPKIINATLTVAARTAVTCCIMTPVMSTYFFSMQSFLSGHGIASTWEHLQRTLPQSWESAFRFWPVVNAVHFSVVPAHFRGVFQAFAGLAWQTYLAWLNRLKMDLKAAGPGTCRIAEESIVMRSKSSKQSQC</sequence>
<accession>A0AAD9S547</accession>
<proteinExistence type="inferred from homology"/>